<keyword evidence="4 12" id="KW-0349">Heme</keyword>
<keyword evidence="11" id="KW-0472">Membrane</keyword>
<comment type="caution">
    <text evidence="14">The sequence shown here is derived from an EMBL/GenBank/DDBJ whole genome shotgun (WGS) entry which is preliminary data.</text>
</comment>
<comment type="cofactor">
    <cofactor evidence="1 12">
        <name>heme</name>
        <dbReference type="ChEBI" id="CHEBI:30413"/>
    </cofactor>
</comment>
<evidence type="ECO:0000256" key="8">
    <source>
        <dbReference type="ARBA" id="ARBA00023002"/>
    </source>
</evidence>
<keyword evidence="5" id="KW-0812">Transmembrane</keyword>
<dbReference type="GO" id="GO:0004497">
    <property type="term" value="F:monooxygenase activity"/>
    <property type="evidence" value="ECO:0007669"/>
    <property type="project" value="UniProtKB-KW"/>
</dbReference>
<keyword evidence="7" id="KW-1133">Transmembrane helix</keyword>
<dbReference type="GO" id="GO:0016705">
    <property type="term" value="F:oxidoreductase activity, acting on paired donors, with incorporation or reduction of molecular oxygen"/>
    <property type="evidence" value="ECO:0007669"/>
    <property type="project" value="InterPro"/>
</dbReference>
<keyword evidence="15" id="KW-1185">Reference proteome</keyword>
<dbReference type="Gene3D" id="1.10.630.10">
    <property type="entry name" value="Cytochrome P450"/>
    <property type="match status" value="1"/>
</dbReference>
<dbReference type="SUPFAM" id="SSF48264">
    <property type="entry name" value="Cytochrome P450"/>
    <property type="match status" value="1"/>
</dbReference>
<gene>
    <name evidence="14" type="ORF">Bca52824_003286</name>
</gene>
<evidence type="ECO:0000256" key="11">
    <source>
        <dbReference type="ARBA" id="ARBA00023136"/>
    </source>
</evidence>
<accession>A0A8X7WMF2</accession>
<dbReference type="AlphaFoldDB" id="A0A8X7WMF2"/>
<evidence type="ECO:0000256" key="4">
    <source>
        <dbReference type="ARBA" id="ARBA00022617"/>
    </source>
</evidence>
<reference evidence="14 15" key="1">
    <citation type="submission" date="2020-02" db="EMBL/GenBank/DDBJ databases">
        <authorList>
            <person name="Ma Q."/>
            <person name="Huang Y."/>
            <person name="Song X."/>
            <person name="Pei D."/>
        </authorList>
    </citation>
    <scope>NUCLEOTIDE SEQUENCE [LARGE SCALE GENOMIC DNA]</scope>
    <source>
        <strain evidence="14">Sxm20200214</strain>
        <tissue evidence="14">Leaf</tissue>
    </source>
</reference>
<dbReference type="InterPro" id="IPR002401">
    <property type="entry name" value="Cyt_P450_E_grp-I"/>
</dbReference>
<protein>
    <submittedName>
        <fullName evidence="14">Uncharacterized protein</fullName>
    </submittedName>
</protein>
<keyword evidence="6 12" id="KW-0479">Metal-binding</keyword>
<comment type="similarity">
    <text evidence="3 13">Belongs to the cytochrome P450 family.</text>
</comment>
<evidence type="ECO:0000256" key="1">
    <source>
        <dbReference type="ARBA" id="ARBA00001971"/>
    </source>
</evidence>
<evidence type="ECO:0000256" key="9">
    <source>
        <dbReference type="ARBA" id="ARBA00023004"/>
    </source>
</evidence>
<keyword evidence="9 12" id="KW-0408">Iron</keyword>
<proteinExistence type="inferred from homology"/>
<dbReference type="PANTHER" id="PTHR47947:SF62">
    <property type="entry name" value="CYTOCHROME P450, FAMILY 81, SUBFAMILY D, POLYPEPTIDE 5"/>
    <property type="match status" value="1"/>
</dbReference>
<dbReference type="GO" id="GO:0016020">
    <property type="term" value="C:membrane"/>
    <property type="evidence" value="ECO:0007669"/>
    <property type="project" value="UniProtKB-SubCell"/>
</dbReference>
<dbReference type="InterPro" id="IPR001128">
    <property type="entry name" value="Cyt_P450"/>
</dbReference>
<dbReference type="EMBL" id="JAAMPC010000001">
    <property type="protein sequence ID" value="KAG2332106.1"/>
    <property type="molecule type" value="Genomic_DNA"/>
</dbReference>
<evidence type="ECO:0000256" key="13">
    <source>
        <dbReference type="RuleBase" id="RU000461"/>
    </source>
</evidence>
<comment type="subcellular location">
    <subcellularLocation>
        <location evidence="2">Membrane</location>
        <topology evidence="2">Single-pass membrane protein</topology>
    </subcellularLocation>
</comment>
<keyword evidence="8 13" id="KW-0560">Oxidoreductase</keyword>
<evidence type="ECO:0000256" key="12">
    <source>
        <dbReference type="PIRSR" id="PIRSR602401-1"/>
    </source>
</evidence>
<evidence type="ECO:0000256" key="10">
    <source>
        <dbReference type="ARBA" id="ARBA00023033"/>
    </source>
</evidence>
<dbReference type="InterPro" id="IPR036396">
    <property type="entry name" value="Cyt_P450_sf"/>
</dbReference>
<dbReference type="PANTHER" id="PTHR47947">
    <property type="entry name" value="CYTOCHROME P450 82C3-RELATED"/>
    <property type="match status" value="1"/>
</dbReference>
<keyword evidence="10 13" id="KW-0503">Monooxygenase</keyword>
<dbReference type="PRINTS" id="PR00385">
    <property type="entry name" value="P450"/>
</dbReference>
<dbReference type="InterPro" id="IPR050651">
    <property type="entry name" value="Plant_Cytochrome_P450_Monoox"/>
</dbReference>
<dbReference type="GO" id="GO:0020037">
    <property type="term" value="F:heme binding"/>
    <property type="evidence" value="ECO:0007669"/>
    <property type="project" value="InterPro"/>
</dbReference>
<evidence type="ECO:0000313" key="15">
    <source>
        <dbReference type="Proteomes" id="UP000886595"/>
    </source>
</evidence>
<dbReference type="GO" id="GO:0005506">
    <property type="term" value="F:iron ion binding"/>
    <property type="evidence" value="ECO:0007669"/>
    <property type="project" value="InterPro"/>
</dbReference>
<feature type="binding site" description="axial binding residue" evidence="12">
    <location>
        <position position="124"/>
    </location>
    <ligand>
        <name>heme</name>
        <dbReference type="ChEBI" id="CHEBI:30413"/>
    </ligand>
    <ligandPart>
        <name>Fe</name>
        <dbReference type="ChEBI" id="CHEBI:18248"/>
    </ligandPart>
</feature>
<dbReference type="Pfam" id="PF00067">
    <property type="entry name" value="p450"/>
    <property type="match status" value="1"/>
</dbReference>
<evidence type="ECO:0000256" key="7">
    <source>
        <dbReference type="ARBA" id="ARBA00022989"/>
    </source>
</evidence>
<dbReference type="InterPro" id="IPR017972">
    <property type="entry name" value="Cyt_P450_CS"/>
</dbReference>
<sequence length="186" mass="21019">MANLLKNPEVLKKARAEIDDKIGQERLVDEPDIVNLPYPQNIVSETFRLCPAAPLLVPRSPSEDLKTGGYDVPRGTIVLVNSWAIHRDPKLWDEPERFMPERFENKAAENTNKLMMFGNGRRTCPGAALGQRMVSLALGSLIQCFDWKKVNGEEIDMTENPGMARRKLVPLRAVCYQRPIMISLFA</sequence>
<dbReference type="PROSITE" id="PS00086">
    <property type="entry name" value="CYTOCHROME_P450"/>
    <property type="match status" value="1"/>
</dbReference>
<evidence type="ECO:0000313" key="14">
    <source>
        <dbReference type="EMBL" id="KAG2332106.1"/>
    </source>
</evidence>
<dbReference type="OrthoDB" id="2789670at2759"/>
<evidence type="ECO:0000256" key="5">
    <source>
        <dbReference type="ARBA" id="ARBA00022692"/>
    </source>
</evidence>
<organism evidence="14 15">
    <name type="scientific">Brassica carinata</name>
    <name type="common">Ethiopian mustard</name>
    <name type="synonym">Abyssinian cabbage</name>
    <dbReference type="NCBI Taxonomy" id="52824"/>
    <lineage>
        <taxon>Eukaryota</taxon>
        <taxon>Viridiplantae</taxon>
        <taxon>Streptophyta</taxon>
        <taxon>Embryophyta</taxon>
        <taxon>Tracheophyta</taxon>
        <taxon>Spermatophyta</taxon>
        <taxon>Magnoliopsida</taxon>
        <taxon>eudicotyledons</taxon>
        <taxon>Gunneridae</taxon>
        <taxon>Pentapetalae</taxon>
        <taxon>rosids</taxon>
        <taxon>malvids</taxon>
        <taxon>Brassicales</taxon>
        <taxon>Brassicaceae</taxon>
        <taxon>Brassiceae</taxon>
        <taxon>Brassica</taxon>
    </lineage>
</organism>
<evidence type="ECO:0000256" key="2">
    <source>
        <dbReference type="ARBA" id="ARBA00004167"/>
    </source>
</evidence>
<dbReference type="PRINTS" id="PR00463">
    <property type="entry name" value="EP450I"/>
</dbReference>
<evidence type="ECO:0000256" key="6">
    <source>
        <dbReference type="ARBA" id="ARBA00022723"/>
    </source>
</evidence>
<evidence type="ECO:0000256" key="3">
    <source>
        <dbReference type="ARBA" id="ARBA00010617"/>
    </source>
</evidence>
<name>A0A8X7WMF2_BRACI</name>
<dbReference type="Proteomes" id="UP000886595">
    <property type="component" value="Unassembled WGS sequence"/>
</dbReference>